<comment type="subcellular location">
    <subcellularLocation>
        <location evidence="8">Cell outer membrane</location>
    </subcellularLocation>
    <subcellularLocation>
        <location evidence="1">Membrane</location>
    </subcellularLocation>
</comment>
<dbReference type="GO" id="GO:0009279">
    <property type="term" value="C:cell outer membrane"/>
    <property type="evidence" value="ECO:0007669"/>
    <property type="project" value="UniProtKB-SubCell"/>
</dbReference>
<dbReference type="OrthoDB" id="9803054at2"/>
<dbReference type="NCBIfam" id="TIGR03303">
    <property type="entry name" value="OM_YaeT"/>
    <property type="match status" value="1"/>
</dbReference>
<dbReference type="AlphaFoldDB" id="A0A3D9FCR9"/>
<dbReference type="RefSeq" id="WP_116235099.1">
    <property type="nucleotide sequence ID" value="NZ_QRDP01000004.1"/>
</dbReference>
<feature type="domain" description="POTRA" evidence="10">
    <location>
        <begin position="364"/>
        <end position="438"/>
    </location>
</feature>
<dbReference type="PROSITE" id="PS51779">
    <property type="entry name" value="POTRA"/>
    <property type="match status" value="4"/>
</dbReference>
<dbReference type="Pfam" id="PF07244">
    <property type="entry name" value="POTRA"/>
    <property type="match status" value="5"/>
</dbReference>
<comment type="subunit">
    <text evidence="8">Part of the Bam complex.</text>
</comment>
<dbReference type="HAMAP" id="MF_01430">
    <property type="entry name" value="OM_assembly_BamA"/>
    <property type="match status" value="1"/>
</dbReference>
<evidence type="ECO:0000313" key="11">
    <source>
        <dbReference type="EMBL" id="RED15595.1"/>
    </source>
</evidence>
<dbReference type="EMBL" id="QRDP01000004">
    <property type="protein sequence ID" value="RED15595.1"/>
    <property type="molecule type" value="Genomic_DNA"/>
</dbReference>
<dbReference type="PANTHER" id="PTHR12815">
    <property type="entry name" value="SORTING AND ASSEMBLY MACHINERY SAMM50 PROTEIN FAMILY MEMBER"/>
    <property type="match status" value="1"/>
</dbReference>
<proteinExistence type="inferred from homology"/>
<keyword evidence="7 8" id="KW-0998">Cell outer membrane</keyword>
<protein>
    <recommendedName>
        <fullName evidence="8 9">Outer membrane protein assembly factor BamA</fullName>
    </recommendedName>
</protein>
<dbReference type="Gene3D" id="2.40.160.50">
    <property type="entry name" value="membrane protein fhac: a member of the omp85/tpsb transporter family"/>
    <property type="match status" value="1"/>
</dbReference>
<sequence length="886" mass="99421">MLGTMLSGLALPAHAQTDSQTPLAQFNAEAEPVAAENTLPEGQVIRAVLVEGSQRIEPDTVRSYVQLQPGATYTREMLDEALRDLFQTELFADVEIRDNEGELTIVVQENPVINRILLEGNRRLDDDDIRGEIRLAPRQIFTRSRARADVARIIELYRRRGRFAASIEPQMVELDQNRVDIVFEISEGPRSRVQQINVIGNDVYSDSDLRSEMATKQSRFFRFFSSSDTFDPDRLAFDQQRLRQFYLTEGYADFRVISAVAELTPDRSDFIITYVVEEGERYQFGELELDSDLRDFSSEQFTSFIPMQTGDWYNAQQIEDTIDRLNETAGLLGYAFAEARPEFNIDREDRTMSVRFRIEETPRVYVERIDINGNTLTRDKVIRREFRLQEGDAFNSFLVRRSQARIQSLGFFQESLEIAQSPGSAPDRIVLTANVEENATGELQVSAGFSSLERFILNFSVRQRNFLGKGQELRAGVNYSSYSNSIELGFTEPYLFDRNIAVGVDLFRRDFDSFNFIGNDRNTTYQQVSTGFQVRAGVPLTEYWTLALRYGLSQEDITLDENTFFLNGQCSPLLAGRFLCDTTGKRLISSIGYSLVYNNLDNNIRPSSGRRLILSQDFAGLFGDVRYLRTRADFDQYFNIGSGFIFGLSAEAGYIHSFENRGGAGIDDVRLTDRFFLGEPQIRGFDIRGVGPRVQRFSYSPGTNDLITDPRFVTDDAIGGRAYYLGRAELEIPLGSGARELGFRPSIFVDAGAVFGVTNPTLQTFPCLDANGNEVGQTPCTGGTTPGPIVTRLLDSNGAPLFIDNTSGVLTTDATTGGNPNTEANRSIAPFLERFVGDSPSPRVTIGAGVSWNSPFGPFRIDLAYALLQEEGDEDKIFSFNIGTQF</sequence>
<dbReference type="InterPro" id="IPR010827">
    <property type="entry name" value="BamA/TamA_POTRA"/>
</dbReference>
<dbReference type="Gene3D" id="3.10.20.310">
    <property type="entry name" value="membrane protein fhac"/>
    <property type="match status" value="5"/>
</dbReference>
<keyword evidence="12" id="KW-1185">Reference proteome</keyword>
<dbReference type="InterPro" id="IPR039910">
    <property type="entry name" value="D15-like"/>
</dbReference>
<keyword evidence="3 8" id="KW-0812">Transmembrane</keyword>
<evidence type="ECO:0000256" key="3">
    <source>
        <dbReference type="ARBA" id="ARBA00022692"/>
    </source>
</evidence>
<evidence type="ECO:0000256" key="6">
    <source>
        <dbReference type="ARBA" id="ARBA00023136"/>
    </source>
</evidence>
<evidence type="ECO:0000256" key="7">
    <source>
        <dbReference type="ARBA" id="ARBA00023237"/>
    </source>
</evidence>
<keyword evidence="2 8" id="KW-1134">Transmembrane beta strand</keyword>
<accession>A0A3D9FCR9</accession>
<keyword evidence="6 8" id="KW-0472">Membrane</keyword>
<keyword evidence="5 8" id="KW-0677">Repeat</keyword>
<dbReference type="PIRSF" id="PIRSF006076">
    <property type="entry name" value="OM_assembly_OMP85"/>
    <property type="match status" value="1"/>
</dbReference>
<gene>
    <name evidence="8" type="primary">bamA</name>
    <name evidence="11" type="ORF">DFR46_0593</name>
</gene>
<dbReference type="InterPro" id="IPR000184">
    <property type="entry name" value="Bac_surfAg_D15"/>
</dbReference>
<dbReference type="PANTHER" id="PTHR12815:SF23">
    <property type="entry name" value="OUTER MEMBRANE PROTEIN ASSEMBLY FACTOR BAMA"/>
    <property type="match status" value="1"/>
</dbReference>
<comment type="caution">
    <text evidence="11">The sequence shown here is derived from an EMBL/GenBank/DDBJ whole genome shotgun (WGS) entry which is preliminary data.</text>
</comment>
<dbReference type="InterPro" id="IPR023707">
    <property type="entry name" value="OM_assembly_BamA"/>
</dbReference>
<dbReference type="InterPro" id="IPR034746">
    <property type="entry name" value="POTRA"/>
</dbReference>
<dbReference type="Pfam" id="PF01103">
    <property type="entry name" value="Omp85"/>
    <property type="match status" value="1"/>
</dbReference>
<evidence type="ECO:0000256" key="4">
    <source>
        <dbReference type="ARBA" id="ARBA00022729"/>
    </source>
</evidence>
<dbReference type="GO" id="GO:0051205">
    <property type="term" value="P:protein insertion into membrane"/>
    <property type="evidence" value="ECO:0007669"/>
    <property type="project" value="UniProtKB-UniRule"/>
</dbReference>
<evidence type="ECO:0000259" key="10">
    <source>
        <dbReference type="PROSITE" id="PS51779"/>
    </source>
</evidence>
<evidence type="ECO:0000256" key="5">
    <source>
        <dbReference type="ARBA" id="ARBA00022737"/>
    </source>
</evidence>
<evidence type="ECO:0000256" key="9">
    <source>
        <dbReference type="NCBIfam" id="TIGR03303"/>
    </source>
</evidence>
<comment type="similarity">
    <text evidence="8">Belongs to the BamA family.</text>
</comment>
<comment type="function">
    <text evidence="8">Part of the outer membrane protein assembly complex, which is involved in assembly and insertion of beta-barrel proteins into the outer membrane.</text>
</comment>
<name>A0A3D9FCR9_9SPHN</name>
<feature type="domain" description="POTRA" evidence="10">
    <location>
        <begin position="191"/>
        <end position="279"/>
    </location>
</feature>
<evidence type="ECO:0000313" key="12">
    <source>
        <dbReference type="Proteomes" id="UP000256310"/>
    </source>
</evidence>
<feature type="domain" description="POTRA" evidence="10">
    <location>
        <begin position="43"/>
        <end position="110"/>
    </location>
</feature>
<dbReference type="Proteomes" id="UP000256310">
    <property type="component" value="Unassembled WGS sequence"/>
</dbReference>
<evidence type="ECO:0000256" key="1">
    <source>
        <dbReference type="ARBA" id="ARBA00004370"/>
    </source>
</evidence>
<reference evidence="11 12" key="1">
    <citation type="submission" date="2018-07" db="EMBL/GenBank/DDBJ databases">
        <title>Genomic Encyclopedia of Type Strains, Phase IV (KMG-IV): sequencing the most valuable type-strain genomes for metagenomic binning, comparative biology and taxonomic classification.</title>
        <authorList>
            <person name="Goeker M."/>
        </authorList>
    </citation>
    <scope>NUCLEOTIDE SEQUENCE [LARGE SCALE GENOMIC DNA]</scope>
    <source>
        <strain evidence="11 12">DSM 26725</strain>
    </source>
</reference>
<feature type="domain" description="POTRA" evidence="10">
    <location>
        <begin position="111"/>
        <end position="188"/>
    </location>
</feature>
<keyword evidence="4 8" id="KW-0732">Signal</keyword>
<evidence type="ECO:0000256" key="8">
    <source>
        <dbReference type="HAMAP-Rule" id="MF_01430"/>
    </source>
</evidence>
<organism evidence="11 12">
    <name type="scientific">Parasphingopyxis lamellibrachiae</name>
    <dbReference type="NCBI Taxonomy" id="680125"/>
    <lineage>
        <taxon>Bacteria</taxon>
        <taxon>Pseudomonadati</taxon>
        <taxon>Pseudomonadota</taxon>
        <taxon>Alphaproteobacteria</taxon>
        <taxon>Sphingomonadales</taxon>
        <taxon>Sphingomonadaceae</taxon>
        <taxon>Parasphingopyxis</taxon>
    </lineage>
</organism>
<evidence type="ECO:0000256" key="2">
    <source>
        <dbReference type="ARBA" id="ARBA00022452"/>
    </source>
</evidence>
<dbReference type="GO" id="GO:0043165">
    <property type="term" value="P:Gram-negative-bacterium-type cell outer membrane assembly"/>
    <property type="evidence" value="ECO:0007669"/>
    <property type="project" value="UniProtKB-UniRule"/>
</dbReference>